<dbReference type="Pfam" id="PF07992">
    <property type="entry name" value="Pyr_redox_2"/>
    <property type="match status" value="1"/>
</dbReference>
<proteinExistence type="predicted"/>
<evidence type="ECO:0000256" key="4">
    <source>
        <dbReference type="ARBA" id="ARBA00023002"/>
    </source>
</evidence>
<dbReference type="EMBL" id="JBHSAC010000023">
    <property type="protein sequence ID" value="MFC3931686.1"/>
    <property type="molecule type" value="Genomic_DNA"/>
</dbReference>
<evidence type="ECO:0000259" key="6">
    <source>
        <dbReference type="Pfam" id="PF07992"/>
    </source>
</evidence>
<dbReference type="PANTHER" id="PTHR43429:SF1">
    <property type="entry name" value="NAD(P)H SULFUR OXIDOREDUCTASE (COA-DEPENDENT)"/>
    <property type="match status" value="1"/>
</dbReference>
<dbReference type="PRINTS" id="PR00411">
    <property type="entry name" value="PNDRDTASEI"/>
</dbReference>
<dbReference type="RefSeq" id="WP_380430145.1">
    <property type="nucleotide sequence ID" value="NZ_JBHSAC010000023.1"/>
</dbReference>
<reference evidence="8" key="1">
    <citation type="journal article" date="2019" name="Int. J. Syst. Evol. Microbiol.">
        <title>The Global Catalogue of Microorganisms (GCM) 10K type strain sequencing project: providing services to taxonomists for standard genome sequencing and annotation.</title>
        <authorList>
            <consortium name="The Broad Institute Genomics Platform"/>
            <consortium name="The Broad Institute Genome Sequencing Center for Infectious Disease"/>
            <person name="Wu L."/>
            <person name="Ma J."/>
        </authorList>
    </citation>
    <scope>NUCLEOTIDE SEQUENCE [LARGE SCALE GENOMIC DNA]</scope>
    <source>
        <strain evidence="8">CCUG 58728</strain>
    </source>
</reference>
<dbReference type="InterPro" id="IPR023753">
    <property type="entry name" value="FAD/NAD-binding_dom"/>
</dbReference>
<dbReference type="PRINTS" id="PR00368">
    <property type="entry name" value="FADPNR"/>
</dbReference>
<evidence type="ECO:0000256" key="2">
    <source>
        <dbReference type="ARBA" id="ARBA00022630"/>
    </source>
</evidence>
<name>A0ABV8D029_9STRE</name>
<feature type="domain" description="FAD/NAD(P)-binding" evidence="6">
    <location>
        <begin position="5"/>
        <end position="308"/>
    </location>
</feature>
<gene>
    <name evidence="7" type="ORF">ACFOSE_02620</name>
</gene>
<evidence type="ECO:0000313" key="8">
    <source>
        <dbReference type="Proteomes" id="UP001595901"/>
    </source>
</evidence>
<evidence type="ECO:0000313" key="7">
    <source>
        <dbReference type="EMBL" id="MFC3931686.1"/>
    </source>
</evidence>
<accession>A0ABV8D029</accession>
<keyword evidence="3" id="KW-0274">FAD</keyword>
<evidence type="ECO:0000256" key="1">
    <source>
        <dbReference type="ARBA" id="ARBA00001974"/>
    </source>
</evidence>
<evidence type="ECO:0000256" key="3">
    <source>
        <dbReference type="ARBA" id="ARBA00022827"/>
    </source>
</evidence>
<evidence type="ECO:0000256" key="5">
    <source>
        <dbReference type="ARBA" id="ARBA00023284"/>
    </source>
</evidence>
<dbReference type="InterPro" id="IPR016156">
    <property type="entry name" value="FAD/NAD-linked_Rdtase_dimer_sf"/>
</dbReference>
<keyword evidence="8" id="KW-1185">Reference proteome</keyword>
<dbReference type="SUPFAM" id="SSF51905">
    <property type="entry name" value="FAD/NAD(P)-binding domain"/>
    <property type="match status" value="1"/>
</dbReference>
<dbReference type="Proteomes" id="UP001595901">
    <property type="component" value="Unassembled WGS sequence"/>
</dbReference>
<sequence length="456" mass="49863">MSKSKVVIVGASHGGHESAIELLDRYSEVDVTIYEAGDFVSFMSCGMELYLTDKVTAKDDVRNFAPADLEKRGGKVVNNHQVTAINADRKTVTVKDLKLDQDKEVAYDKLILSSGVKPTTLPVPGAELENIYLMRGYDWASKIKDALESDVIQDVVVVGAGYIGLEAVAAFASKGKKVTLVDVIDRPLGTYLNPELIDVLEPELERNGVRLHMGAKVESFQGNNKIESLKTDKGDIKADLVIIAAGVKPNTDWLQGTLELESGGFIKIDEYFRTSLADVYAIGDAVLPLSIPAGKPLPIALATTARREAQYLVKHLFETKPSQAFQGVVGSSALSIFDYQFATSGLNAFSAKKAGLSRYQTSIYEDRLRPAYIPETDNPKVYVSLTFDPLTYQILGGAVLSKYDITAQGNILSLAIAHKMTLEDLAQADFFFQPRFDRQWSLLNLAAQHALNLAAF</sequence>
<protein>
    <submittedName>
        <fullName evidence="7">FAD-dependent oxidoreductase</fullName>
    </submittedName>
</protein>
<keyword evidence="2" id="KW-0285">Flavoprotein</keyword>
<dbReference type="Gene3D" id="3.30.390.30">
    <property type="match status" value="1"/>
</dbReference>
<dbReference type="InterPro" id="IPR050260">
    <property type="entry name" value="FAD-bd_OxRdtase"/>
</dbReference>
<dbReference type="Gene3D" id="3.50.50.60">
    <property type="entry name" value="FAD/NAD(P)-binding domain"/>
    <property type="match status" value="2"/>
</dbReference>
<keyword evidence="5" id="KW-0676">Redox-active center</keyword>
<comment type="cofactor">
    <cofactor evidence="1">
        <name>FAD</name>
        <dbReference type="ChEBI" id="CHEBI:57692"/>
    </cofactor>
</comment>
<dbReference type="InterPro" id="IPR036188">
    <property type="entry name" value="FAD/NAD-bd_sf"/>
</dbReference>
<dbReference type="SUPFAM" id="SSF55424">
    <property type="entry name" value="FAD/NAD-linked reductases, dimerisation (C-terminal) domain"/>
    <property type="match status" value="1"/>
</dbReference>
<comment type="caution">
    <text evidence="7">The sequence shown here is derived from an EMBL/GenBank/DDBJ whole genome shotgun (WGS) entry which is preliminary data.</text>
</comment>
<keyword evidence="4" id="KW-0560">Oxidoreductase</keyword>
<dbReference type="PANTHER" id="PTHR43429">
    <property type="entry name" value="PYRIDINE NUCLEOTIDE-DISULFIDE OXIDOREDUCTASE DOMAIN-CONTAINING"/>
    <property type="match status" value="1"/>
</dbReference>
<organism evidence="7 8">
    <name type="scientific">Streptococcus dentapri</name>
    <dbReference type="NCBI Taxonomy" id="573564"/>
    <lineage>
        <taxon>Bacteria</taxon>
        <taxon>Bacillati</taxon>
        <taxon>Bacillota</taxon>
        <taxon>Bacilli</taxon>
        <taxon>Lactobacillales</taxon>
        <taxon>Streptococcaceae</taxon>
        <taxon>Streptococcus</taxon>
    </lineage>
</organism>